<sequence length="127" mass="13301">MVISKAERPVLSARAALRNAAFARRAGPRYLAVPRRAWLGQPAPKAEPEDEIGVGEDVREPDLPPLSRAAVTRFGAVASTLVYAVPPCVLAGTPAGLAAGAAAGVFGWLAGRSLADEYYTRHHGEDA</sequence>
<protein>
    <submittedName>
        <fullName evidence="1">Uncharacterized protein</fullName>
    </submittedName>
</protein>
<dbReference type="RefSeq" id="WP_348956584.1">
    <property type="nucleotide sequence ID" value="NZ_JBDZYD010000020.1"/>
</dbReference>
<reference evidence="1 2" key="1">
    <citation type="submission" date="2024-05" db="EMBL/GenBank/DDBJ databases">
        <authorList>
            <person name="Zhao H."/>
            <person name="Xu Y."/>
            <person name="Lin S."/>
            <person name="Spain J.C."/>
            <person name="Zhou N.-Y."/>
        </authorList>
    </citation>
    <scope>NUCLEOTIDE SEQUENCE [LARGE SCALE GENOMIC DNA]</scope>
    <source>
        <strain evidence="1 2">NEAU-NG30</strain>
    </source>
</reference>
<gene>
    <name evidence="1" type="ORF">ABJI51_40995</name>
</gene>
<keyword evidence="2" id="KW-1185">Reference proteome</keyword>
<evidence type="ECO:0000313" key="2">
    <source>
        <dbReference type="Proteomes" id="UP001440984"/>
    </source>
</evidence>
<evidence type="ECO:0000313" key="1">
    <source>
        <dbReference type="EMBL" id="MEQ0565493.1"/>
    </source>
</evidence>
<organism evidence="1 2">
    <name type="scientific">Amycolatopsis melonis</name>
    <dbReference type="NCBI Taxonomy" id="3156488"/>
    <lineage>
        <taxon>Bacteria</taxon>
        <taxon>Bacillati</taxon>
        <taxon>Actinomycetota</taxon>
        <taxon>Actinomycetes</taxon>
        <taxon>Pseudonocardiales</taxon>
        <taxon>Pseudonocardiaceae</taxon>
        <taxon>Amycolatopsis</taxon>
    </lineage>
</organism>
<accession>A0ABV0LVH5</accession>
<comment type="caution">
    <text evidence="1">The sequence shown here is derived from an EMBL/GenBank/DDBJ whole genome shotgun (WGS) entry which is preliminary data.</text>
</comment>
<proteinExistence type="predicted"/>
<dbReference type="Proteomes" id="UP001440984">
    <property type="component" value="Unassembled WGS sequence"/>
</dbReference>
<dbReference type="EMBL" id="JBDZYD010000020">
    <property type="protein sequence ID" value="MEQ0565493.1"/>
    <property type="molecule type" value="Genomic_DNA"/>
</dbReference>
<name>A0ABV0LVH5_9PSEU</name>